<dbReference type="InterPro" id="IPR006037">
    <property type="entry name" value="RCK_C"/>
</dbReference>
<dbReference type="EMBL" id="FPHH01000083">
    <property type="protein sequence ID" value="SFV64724.1"/>
    <property type="molecule type" value="Genomic_DNA"/>
</dbReference>
<dbReference type="PANTHER" id="PTHR43833">
    <property type="entry name" value="POTASSIUM CHANNEL PROTEIN 2-RELATED-RELATED"/>
    <property type="match status" value="1"/>
</dbReference>
<dbReference type="GO" id="GO:0006813">
    <property type="term" value="P:potassium ion transport"/>
    <property type="evidence" value="ECO:0007669"/>
    <property type="project" value="InterPro"/>
</dbReference>
<dbReference type="Gene3D" id="3.40.50.720">
    <property type="entry name" value="NAD(P)-binding Rossmann-like Domain"/>
    <property type="match status" value="1"/>
</dbReference>
<feature type="domain" description="RCK C-terminal" evidence="1">
    <location>
        <begin position="139"/>
        <end position="227"/>
    </location>
</feature>
<dbReference type="GO" id="GO:0008324">
    <property type="term" value="F:monoatomic cation transmembrane transporter activity"/>
    <property type="evidence" value="ECO:0007669"/>
    <property type="project" value="InterPro"/>
</dbReference>
<dbReference type="InterPro" id="IPR036291">
    <property type="entry name" value="NAD(P)-bd_dom_sf"/>
</dbReference>
<evidence type="ECO:0000259" key="1">
    <source>
        <dbReference type="PROSITE" id="PS51202"/>
    </source>
</evidence>
<proteinExistence type="predicted"/>
<name>A0A1W1CG36_9ZZZZ</name>
<sequence length="238" mass="27311">MSKRTALIFGNNKYAHEIIANVQKTYSNIRIFALEDVDDVFEYKVEKFDLSDDWQGIGEDIDMEESIAFCLLEDMAENIFLTISLRSNFADLILIAIALNRESENKLLMAGANKVIPIVETTADIITNMLEKPISSKILNRILYEGSALKVAQIKIGAESKLENHKLASIDWTRYHGIIILSLIHKDMKSEFIYSKKMKKHIIQSGDILVVVGYENDISEFEKLIGSKRDVNWNHWRR</sequence>
<dbReference type="SUPFAM" id="SSF116726">
    <property type="entry name" value="TrkA C-terminal domain-like"/>
    <property type="match status" value="1"/>
</dbReference>
<accession>A0A1W1CG36</accession>
<protein>
    <submittedName>
        <fullName evidence="2">Potassium channel protein</fullName>
    </submittedName>
</protein>
<keyword evidence="2" id="KW-0406">Ion transport</keyword>
<dbReference type="SUPFAM" id="SSF51735">
    <property type="entry name" value="NAD(P)-binding Rossmann-fold domains"/>
    <property type="match status" value="1"/>
</dbReference>
<reference evidence="2" key="1">
    <citation type="submission" date="2016-10" db="EMBL/GenBank/DDBJ databases">
        <authorList>
            <person name="de Groot N.N."/>
        </authorList>
    </citation>
    <scope>NUCLEOTIDE SEQUENCE</scope>
</reference>
<organism evidence="2">
    <name type="scientific">hydrothermal vent metagenome</name>
    <dbReference type="NCBI Taxonomy" id="652676"/>
    <lineage>
        <taxon>unclassified sequences</taxon>
        <taxon>metagenomes</taxon>
        <taxon>ecological metagenomes</taxon>
    </lineage>
</organism>
<dbReference type="PANTHER" id="PTHR43833:SF9">
    <property type="entry name" value="POTASSIUM CHANNEL PROTEIN YUGO-RELATED"/>
    <property type="match status" value="1"/>
</dbReference>
<dbReference type="AlphaFoldDB" id="A0A1W1CG36"/>
<dbReference type="Gene3D" id="3.30.70.1450">
    <property type="entry name" value="Regulator of K+ conductance, C-terminal domain"/>
    <property type="match status" value="1"/>
</dbReference>
<evidence type="ECO:0000313" key="2">
    <source>
        <dbReference type="EMBL" id="SFV64724.1"/>
    </source>
</evidence>
<dbReference type="Pfam" id="PF02080">
    <property type="entry name" value="TrkA_C"/>
    <property type="match status" value="1"/>
</dbReference>
<dbReference type="PROSITE" id="PS51202">
    <property type="entry name" value="RCK_C"/>
    <property type="match status" value="1"/>
</dbReference>
<keyword evidence="2" id="KW-0407">Ion channel</keyword>
<dbReference type="InterPro" id="IPR036721">
    <property type="entry name" value="RCK_C_sf"/>
</dbReference>
<gene>
    <name evidence="2" type="ORF">MNB_SM-5-1161</name>
</gene>
<keyword evidence="2" id="KW-0813">Transport</keyword>
<dbReference type="InterPro" id="IPR050721">
    <property type="entry name" value="Trk_Ktr_HKT_K-transport"/>
</dbReference>